<evidence type="ECO:0000313" key="2">
    <source>
        <dbReference type="EMBL" id="NNH70644.1"/>
    </source>
</evidence>
<gene>
    <name evidence="2" type="ORF">HLB23_12345</name>
</gene>
<protein>
    <submittedName>
        <fullName evidence="2">Uncharacterized protein</fullName>
    </submittedName>
</protein>
<dbReference type="AlphaFoldDB" id="A0A849BWM0"/>
<feature type="transmembrane region" description="Helical" evidence="1">
    <location>
        <begin position="56"/>
        <end position="81"/>
    </location>
</feature>
<comment type="caution">
    <text evidence="2">The sequence shown here is derived from an EMBL/GenBank/DDBJ whole genome shotgun (WGS) entry which is preliminary data.</text>
</comment>
<evidence type="ECO:0000313" key="3">
    <source>
        <dbReference type="Proteomes" id="UP000586827"/>
    </source>
</evidence>
<keyword evidence="1" id="KW-1133">Transmembrane helix</keyword>
<feature type="transmembrane region" description="Helical" evidence="1">
    <location>
        <begin position="160"/>
        <end position="179"/>
    </location>
</feature>
<evidence type="ECO:0000256" key="1">
    <source>
        <dbReference type="SAM" id="Phobius"/>
    </source>
</evidence>
<sequence>MNRTEVAHRLHAMIRVALSLAIIAFGMVKVIPTQFITFTLPGEMLVPLGESSPSGMLWKFMATSTPYTVITGVVEVLGGLLLIFRRTVLLGALVCLVALVQVSILNLAYGVPVLVTPLLMLAMALAVSMPWWPRLIDVLFRNRDSAALPEPSSHGRRIRMVGTAVHATAAVLVIAFMGGNGIRTYYDYTERLSALDGVWAVDEFHGTGPRWVRLAIEDRPAAKRLVLARDTAESATLELTVDTTEQVLRAGNWTLRYAHPSDTVLRITGEFDGAPVDATLHRIPLRTESREFR</sequence>
<dbReference type="EMBL" id="JABELX010000004">
    <property type="protein sequence ID" value="NNH70644.1"/>
    <property type="molecule type" value="Genomic_DNA"/>
</dbReference>
<feature type="transmembrane region" description="Helical" evidence="1">
    <location>
        <begin position="114"/>
        <end position="133"/>
    </location>
</feature>
<organism evidence="2 3">
    <name type="scientific">Nocardia uniformis</name>
    <dbReference type="NCBI Taxonomy" id="53432"/>
    <lineage>
        <taxon>Bacteria</taxon>
        <taxon>Bacillati</taxon>
        <taxon>Actinomycetota</taxon>
        <taxon>Actinomycetes</taxon>
        <taxon>Mycobacteriales</taxon>
        <taxon>Nocardiaceae</taxon>
        <taxon>Nocardia</taxon>
    </lineage>
</organism>
<feature type="transmembrane region" description="Helical" evidence="1">
    <location>
        <begin position="12"/>
        <end position="36"/>
    </location>
</feature>
<keyword evidence="1" id="KW-0472">Membrane</keyword>
<keyword evidence="3" id="KW-1185">Reference proteome</keyword>
<proteinExistence type="predicted"/>
<accession>A0A849BWM0</accession>
<dbReference type="Proteomes" id="UP000586827">
    <property type="component" value="Unassembled WGS sequence"/>
</dbReference>
<keyword evidence="1" id="KW-0812">Transmembrane</keyword>
<name>A0A849BWM0_9NOCA</name>
<dbReference type="RefSeq" id="WP_157552415.1">
    <property type="nucleotide sequence ID" value="NZ_JABELX010000004.1"/>
</dbReference>
<reference evidence="2 3" key="1">
    <citation type="submission" date="2020-05" db="EMBL/GenBank/DDBJ databases">
        <title>MicrobeNet Type strains.</title>
        <authorList>
            <person name="Nicholson A.C."/>
        </authorList>
    </citation>
    <scope>NUCLEOTIDE SEQUENCE [LARGE SCALE GENOMIC DNA]</scope>
    <source>
        <strain evidence="2 3">JCM 3224</strain>
    </source>
</reference>